<proteinExistence type="predicted"/>
<reference evidence="3 4" key="1">
    <citation type="submission" date="2024-01" db="EMBL/GenBank/DDBJ databases">
        <title>Description of Olsenella sp. nov., isolated from pig feces.</title>
        <authorList>
            <person name="Chang Y.-H."/>
        </authorList>
    </citation>
    <scope>NUCLEOTIDE SEQUENCE [LARGE SCALE GENOMIC DNA]</scope>
    <source>
        <strain evidence="3 4">YH-ols2223</strain>
    </source>
</reference>
<feature type="compositionally biased region" description="Low complexity" evidence="1">
    <location>
        <begin position="186"/>
        <end position="197"/>
    </location>
</feature>
<gene>
    <name evidence="3" type="ORF">VXJ25_04120</name>
</gene>
<comment type="caution">
    <text evidence="3">The sequence shown here is derived from an EMBL/GenBank/DDBJ whole genome shotgun (WGS) entry which is preliminary data.</text>
</comment>
<feature type="compositionally biased region" description="Low complexity" evidence="1">
    <location>
        <begin position="227"/>
        <end position="246"/>
    </location>
</feature>
<feature type="compositionally biased region" description="Low complexity" evidence="1">
    <location>
        <begin position="125"/>
        <end position="134"/>
    </location>
</feature>
<dbReference type="InterPro" id="IPR024437">
    <property type="entry name" value="DUF3825"/>
</dbReference>
<feature type="compositionally biased region" description="Low complexity" evidence="1">
    <location>
        <begin position="149"/>
        <end position="164"/>
    </location>
</feature>
<accession>A0ABU7R9B6</accession>
<evidence type="ECO:0000313" key="3">
    <source>
        <dbReference type="EMBL" id="MEE6147180.1"/>
    </source>
</evidence>
<feature type="domain" description="DUF3825" evidence="2">
    <location>
        <begin position="421"/>
        <end position="682"/>
    </location>
</feature>
<dbReference type="Proteomes" id="UP001332931">
    <property type="component" value="Unassembled WGS sequence"/>
</dbReference>
<keyword evidence="4" id="KW-1185">Reference proteome</keyword>
<evidence type="ECO:0000313" key="4">
    <source>
        <dbReference type="Proteomes" id="UP001332931"/>
    </source>
</evidence>
<evidence type="ECO:0000259" key="2">
    <source>
        <dbReference type="Pfam" id="PF12873"/>
    </source>
</evidence>
<dbReference type="EMBL" id="JAZGJQ010000003">
    <property type="protein sequence ID" value="MEE6147180.1"/>
    <property type="molecule type" value="Genomic_DNA"/>
</dbReference>
<dbReference type="Pfam" id="PF12873">
    <property type="entry name" value="DUF3825"/>
    <property type="match status" value="1"/>
</dbReference>
<feature type="compositionally biased region" description="Basic residues" evidence="1">
    <location>
        <begin position="98"/>
        <end position="120"/>
    </location>
</feature>
<feature type="region of interest" description="Disordered" evidence="1">
    <location>
        <begin position="149"/>
        <end position="246"/>
    </location>
</feature>
<feature type="region of interest" description="Disordered" evidence="1">
    <location>
        <begin position="88"/>
        <end position="134"/>
    </location>
</feature>
<organism evidence="3 4">
    <name type="scientific">Olsenella absiana</name>
    <dbReference type="NCBI Taxonomy" id="3115222"/>
    <lineage>
        <taxon>Bacteria</taxon>
        <taxon>Bacillati</taxon>
        <taxon>Actinomycetota</taxon>
        <taxon>Coriobacteriia</taxon>
        <taxon>Coriobacteriales</taxon>
        <taxon>Atopobiaceae</taxon>
        <taxon>Olsenella</taxon>
    </lineage>
</organism>
<evidence type="ECO:0000256" key="1">
    <source>
        <dbReference type="SAM" id="MobiDB-lite"/>
    </source>
</evidence>
<sequence>MTPGNKLYFYRLLSERFGFGRQTFVTHVEEVLAEDGLSAADLGIASTRELLEMLDEFVTILDFKGGRSYVRIERLPDWDKYLEAAEDDKDRKAAGGKPWRKGRQPKGARPTRPKCVRKAKKPAEPEAVAAPAEPEAVAVPLEPEAVAAPAEPEAVAAPVEPEAVTGDAAEKPAEPEAASGEDVRVAPASSEEPASEAAADEAPADEAPTAEAEVDGEDGTAEAPARPSAEPTTPTSFSAPAAPAAPTASAAPAAPVAPVALPIAVDEAPDLRGIPTDFTAEVHLPTRLAGALARALPFDANLPKVLDEDWAYAVSTGAVRGSRTRVSFPLRYLHADGTPIELALAHGKADPTGRSWRVERVDDDATGAALEAAGPSGCPVEAEPWELLVPARRDFEERVSVRREFASLVAIPSWDALVGALASACAPDGWRFEKDGDVADSHGLLRYYLCATVFRIRRQGRLVQDASGRRAALDTGLRDPRGLDVYLVLKATEEGGASGVAAPWTADAVVAADPLADERPAALAAFGELPLPASYLDAAEGLVPALDAKLELDLGQIALHQLSRLPRAFLEEALAESPRTSGLLAKGSPDDLGRAVLEDEALLARLATPIERACRRALRSAALGYRPCVPAYVPATDAVVPLLPVALAGDAIDCCVALRPSGDGTYAAGAFLSLADARACARPACACPPAWLL</sequence>
<protein>
    <submittedName>
        <fullName evidence="3">DUF3825 domain-containing protein</fullName>
    </submittedName>
</protein>
<name>A0ABU7R9B6_9ACTN</name>
<dbReference type="RefSeq" id="WP_330957946.1">
    <property type="nucleotide sequence ID" value="NZ_JAZGJQ010000003.1"/>
</dbReference>